<keyword evidence="2" id="KW-1185">Reference proteome</keyword>
<proteinExistence type="predicted"/>
<organism evidence="1 2">
    <name type="scientific">Fructobacillus cardui</name>
    <dbReference type="NCBI Taxonomy" id="2893170"/>
    <lineage>
        <taxon>Bacteria</taxon>
        <taxon>Bacillati</taxon>
        <taxon>Bacillota</taxon>
        <taxon>Bacilli</taxon>
        <taxon>Lactobacillales</taxon>
        <taxon>Lactobacillaceae</taxon>
        <taxon>Fructobacillus</taxon>
    </lineage>
</organism>
<dbReference type="RefSeq" id="WP_338348213.1">
    <property type="nucleotide sequence ID" value="NZ_CAUZLY010000013.1"/>
</dbReference>
<dbReference type="EMBL" id="CAUZLY010000013">
    <property type="protein sequence ID" value="CAK1254432.1"/>
    <property type="molecule type" value="Genomic_DNA"/>
</dbReference>
<protein>
    <submittedName>
        <fullName evidence="1">Uncharacterized protein</fullName>
    </submittedName>
</protein>
<sequence length="151" mass="16729">MKEIFKGMENGPDAINSNFNELTDPNRDQTVNDLTVKGQVKVNPNQDTRYVKTVDDVSKIVIEARRTGNLVDIVLSGNAVNLTVDSWVGVIPAGYRPFFDVRFPAVSAFSKVIMLRIQPDGRMFVTSIAEDSNTHGLEAYTGYLTKDTMPS</sequence>
<name>A0ABM9N207_9LACO</name>
<evidence type="ECO:0000313" key="2">
    <source>
        <dbReference type="Proteomes" id="UP001314200"/>
    </source>
</evidence>
<reference evidence="1 2" key="1">
    <citation type="submission" date="2023-10" db="EMBL/GenBank/DDBJ databases">
        <authorList>
            <person name="Botero Cardona J."/>
        </authorList>
    </citation>
    <scope>NUCLEOTIDE SEQUENCE [LARGE SCALE GENOMIC DNA]</scope>
    <source>
        <strain evidence="1 2">R-82641</strain>
    </source>
</reference>
<gene>
    <name evidence="1" type="ORF">R82641_BJNNKPBH_01505</name>
</gene>
<evidence type="ECO:0000313" key="1">
    <source>
        <dbReference type="EMBL" id="CAK1254432.1"/>
    </source>
</evidence>
<dbReference type="Proteomes" id="UP001314200">
    <property type="component" value="Unassembled WGS sequence"/>
</dbReference>
<accession>A0ABM9N207</accession>
<comment type="caution">
    <text evidence="1">The sequence shown here is derived from an EMBL/GenBank/DDBJ whole genome shotgun (WGS) entry which is preliminary data.</text>
</comment>